<dbReference type="GO" id="GO:0016787">
    <property type="term" value="F:hydrolase activity"/>
    <property type="evidence" value="ECO:0007669"/>
    <property type="project" value="UniProtKB-KW"/>
</dbReference>
<dbReference type="Pfam" id="PF00176">
    <property type="entry name" value="SNF2-rel_dom"/>
    <property type="match status" value="1"/>
</dbReference>
<evidence type="ECO:0000256" key="1">
    <source>
        <dbReference type="ARBA" id="ARBA00022801"/>
    </source>
</evidence>
<keyword evidence="7" id="KW-0067">ATP-binding</keyword>
<dbReference type="CDD" id="cd18793">
    <property type="entry name" value="SF2_C_SNF"/>
    <property type="match status" value="1"/>
</dbReference>
<dbReference type="InterPro" id="IPR001650">
    <property type="entry name" value="Helicase_C-like"/>
</dbReference>
<dbReference type="Pfam" id="PF00271">
    <property type="entry name" value="Helicase_C"/>
    <property type="match status" value="1"/>
</dbReference>
<dbReference type="EMBL" id="CP159218">
    <property type="protein sequence ID" value="XCG63949.1"/>
    <property type="molecule type" value="Genomic_DNA"/>
</dbReference>
<dbReference type="SMART" id="SM00487">
    <property type="entry name" value="DEXDc"/>
    <property type="match status" value="1"/>
</dbReference>
<dbReference type="GO" id="GO:0008270">
    <property type="term" value="F:zinc ion binding"/>
    <property type="evidence" value="ECO:0007669"/>
    <property type="project" value="UniProtKB-KW"/>
</dbReference>
<dbReference type="Gene3D" id="3.40.50.300">
    <property type="entry name" value="P-loop containing nucleotide triphosphate hydrolases"/>
    <property type="match status" value="1"/>
</dbReference>
<evidence type="ECO:0000256" key="2">
    <source>
        <dbReference type="PROSITE-ProRule" id="PRU00325"/>
    </source>
</evidence>
<dbReference type="InterPro" id="IPR027417">
    <property type="entry name" value="P-loop_NTPase"/>
</dbReference>
<evidence type="ECO:0000259" key="5">
    <source>
        <dbReference type="PROSITE" id="PS51192"/>
    </source>
</evidence>
<evidence type="ECO:0000313" key="7">
    <source>
        <dbReference type="EMBL" id="XCG63949.1"/>
    </source>
</evidence>
<keyword evidence="2" id="KW-0863">Zinc-finger</keyword>
<feature type="domain" description="Helicase ATP-binding" evidence="5">
    <location>
        <begin position="660"/>
        <end position="822"/>
    </location>
</feature>
<keyword evidence="7" id="KW-0347">Helicase</keyword>
<evidence type="ECO:0000259" key="6">
    <source>
        <dbReference type="PROSITE" id="PS51194"/>
    </source>
</evidence>
<dbReference type="InterPro" id="IPR014001">
    <property type="entry name" value="Helicase_ATP-bd"/>
</dbReference>
<dbReference type="InterPro" id="IPR000330">
    <property type="entry name" value="SNF2_N"/>
</dbReference>
<sequence length="1110" mass="122256">MLIDAGRRWRPGRSRSSAGLSRHPHRRLGIDHRLPLATLTHVPFPELTDQLIRTIVGTATFERGQVYFAQGRVEYVVEEEDGTVSGVVRGSARRPYEVVLLPLGSGFTSWCSCPMEMDCKHVAAVAISLIRSARQTHTPRKADWERTLGGPSSATASGGRGRTQPGLPDPLALRFEVASDRDGRRRLKLTVHGRTKSGTWSKSAISWSQFSPGYGRSFDRHPAAPVLTELQAAANPDNYYGYGYGAQPVYLDAVGPGIWRYLNRLTRAGVSLVSGTGPTSTAVRLIKEPLRTFLDLRRAGADVQLSGEFAGPVTMPDGPVVVVGSAIPLGLAQLPEDAPDGRLTLWRFASDPPEAFFRLISAPAVIPADELPWFLTGYLPTLREEIDVISSDDSVELLEPEPPRLRLHVKLIGPHRAVLEWFFDYPIGDRRLSANASRPSGEPFRNPTLEQEAVQNLPTGLPGLDVPTDPSDPISGSAVSGRALVDVVAVTVPALRAAGVEVEVDDMVPDYREAVDAPVIELGVSDSDTRDWFDLAVRITLEGIEIPFAKVFQALAIGEPLILDDGLIVDLDRPEFHRLAHLIEQARLMLDPQTGKPRLSVLQAGLWEELVTLGVVTEQSQRWRELVTKLQHVPAEPVPVPVALQAELRPYQQDGFGWLCRLVDLGLGGVLADDMGLGKTVQGLALMLHLRETRPVAKVLVVAPTSVVGNWVVEAGKFAPGLRVTAVTATGARRAEPLADLHAASDVVITSYALLRLEDADYRSLDWDLVILDEAQQVKNRQSKAYQAVRRLNASTTIAMTGTPLENSMMDLWSMLSLVAPGMFPDPERFRTDYALPIESGRDPELLAVLRGRIRPFMLRRTKDRVALDLPAKQEQVLTVELAPQHQRAYQTRLQRERQLVLGLLEADETSGAGRIQMLAALTRLRRLALSTDLVEGSPPGIPSAKIELLVEHLVELAAEGHRALVFSQFTDYLKLARTRLDAEGIRYSYLDGRTRNRQQRIAEFVDGDAPAFLISLKAGGFGLNLTAADYVFILDPWWNPAAEAQAIDRTHRIGQDKPVMVYRLISADTIEQKVLELQETKRDLFRRVVDESDFVSTAMGVDDLRALLD</sequence>
<feature type="region of interest" description="Disordered" evidence="3">
    <location>
        <begin position="1"/>
        <end position="24"/>
    </location>
</feature>
<accession>A0AAU8DNU0</accession>
<dbReference type="InterPro" id="IPR049730">
    <property type="entry name" value="SNF2/RAD54-like_C"/>
</dbReference>
<keyword evidence="7" id="KW-0547">Nucleotide-binding</keyword>
<gene>
    <name evidence="7" type="ORF">ABLG96_00945</name>
</gene>
<dbReference type="PROSITE" id="PS50966">
    <property type="entry name" value="ZF_SWIM"/>
    <property type="match status" value="1"/>
</dbReference>
<dbReference type="SMART" id="SM00490">
    <property type="entry name" value="HELICc"/>
    <property type="match status" value="1"/>
</dbReference>
<dbReference type="AlphaFoldDB" id="A0AAU8DNU0"/>
<feature type="domain" description="SWIM-type" evidence="4">
    <location>
        <begin position="96"/>
        <end position="130"/>
    </location>
</feature>
<dbReference type="Gene3D" id="3.40.50.10810">
    <property type="entry name" value="Tandem AAA-ATPase domain"/>
    <property type="match status" value="1"/>
</dbReference>
<keyword evidence="2" id="KW-0862">Zinc</keyword>
<proteinExistence type="predicted"/>
<dbReference type="InterPro" id="IPR007527">
    <property type="entry name" value="Znf_SWIM"/>
</dbReference>
<evidence type="ECO:0000256" key="3">
    <source>
        <dbReference type="SAM" id="MobiDB-lite"/>
    </source>
</evidence>
<keyword evidence="1" id="KW-0378">Hydrolase</keyword>
<protein>
    <submittedName>
        <fullName evidence="7">DEAD/DEAH box helicase</fullName>
    </submittedName>
</protein>
<keyword evidence="2" id="KW-0479">Metal-binding</keyword>
<dbReference type="InterPro" id="IPR038718">
    <property type="entry name" value="SNF2-like_sf"/>
</dbReference>
<dbReference type="PROSITE" id="PS51192">
    <property type="entry name" value="HELICASE_ATP_BIND_1"/>
    <property type="match status" value="1"/>
</dbReference>
<dbReference type="GO" id="GO:0005524">
    <property type="term" value="F:ATP binding"/>
    <property type="evidence" value="ECO:0007669"/>
    <property type="project" value="InterPro"/>
</dbReference>
<dbReference type="RefSeq" id="WP_353649564.1">
    <property type="nucleotide sequence ID" value="NZ_CP159218.1"/>
</dbReference>
<dbReference type="CDD" id="cd18012">
    <property type="entry name" value="DEXQc_arch_SWI2_SNF2"/>
    <property type="match status" value="1"/>
</dbReference>
<dbReference type="PANTHER" id="PTHR10799">
    <property type="entry name" value="SNF2/RAD54 HELICASE FAMILY"/>
    <property type="match status" value="1"/>
</dbReference>
<reference evidence="7" key="1">
    <citation type="submission" date="2024-05" db="EMBL/GenBank/DDBJ databases">
        <authorList>
            <person name="Cai S.Y."/>
            <person name="Jin L.M."/>
            <person name="Li H.R."/>
        </authorList>
    </citation>
    <scope>NUCLEOTIDE SEQUENCE</scope>
    <source>
        <strain evidence="7">A5-74</strain>
    </source>
</reference>
<name>A0AAU8DNU0_9ACTN</name>
<evidence type="ECO:0000259" key="4">
    <source>
        <dbReference type="PROSITE" id="PS50966"/>
    </source>
</evidence>
<feature type="domain" description="Helicase C-terminal" evidence="6">
    <location>
        <begin position="949"/>
        <end position="1097"/>
    </location>
</feature>
<organism evidence="7">
    <name type="scientific">Nakamurella sp. A5-74</name>
    <dbReference type="NCBI Taxonomy" id="3158264"/>
    <lineage>
        <taxon>Bacteria</taxon>
        <taxon>Bacillati</taxon>
        <taxon>Actinomycetota</taxon>
        <taxon>Actinomycetes</taxon>
        <taxon>Nakamurellales</taxon>
        <taxon>Nakamurellaceae</taxon>
        <taxon>Nakamurella</taxon>
    </lineage>
</organism>
<dbReference type="PROSITE" id="PS51194">
    <property type="entry name" value="HELICASE_CTER"/>
    <property type="match status" value="1"/>
</dbReference>
<feature type="region of interest" description="Disordered" evidence="3">
    <location>
        <begin position="137"/>
        <end position="169"/>
    </location>
</feature>
<dbReference type="GO" id="GO:0004386">
    <property type="term" value="F:helicase activity"/>
    <property type="evidence" value="ECO:0007669"/>
    <property type="project" value="UniProtKB-KW"/>
</dbReference>
<dbReference type="SUPFAM" id="SSF52540">
    <property type="entry name" value="P-loop containing nucleoside triphosphate hydrolases"/>
    <property type="match status" value="2"/>
</dbReference>